<evidence type="ECO:0000313" key="3">
    <source>
        <dbReference type="Proteomes" id="UP001419268"/>
    </source>
</evidence>
<feature type="region of interest" description="Disordered" evidence="1">
    <location>
        <begin position="1"/>
        <end position="36"/>
    </location>
</feature>
<reference evidence="2 3" key="1">
    <citation type="submission" date="2024-01" db="EMBL/GenBank/DDBJ databases">
        <title>Genome assemblies of Stephania.</title>
        <authorList>
            <person name="Yang L."/>
        </authorList>
    </citation>
    <scope>NUCLEOTIDE SEQUENCE [LARGE SCALE GENOMIC DNA]</scope>
    <source>
        <strain evidence="2">JXDWG</strain>
        <tissue evidence="2">Leaf</tissue>
    </source>
</reference>
<comment type="caution">
    <text evidence="2">The sequence shown here is derived from an EMBL/GenBank/DDBJ whole genome shotgun (WGS) entry which is preliminary data.</text>
</comment>
<protein>
    <submittedName>
        <fullName evidence="2">Uncharacterized protein</fullName>
    </submittedName>
</protein>
<proteinExistence type="predicted"/>
<keyword evidence="3" id="KW-1185">Reference proteome</keyword>
<feature type="compositionally biased region" description="Basic and acidic residues" evidence="1">
    <location>
        <begin position="16"/>
        <end position="30"/>
    </location>
</feature>
<organism evidence="2 3">
    <name type="scientific">Stephania cephalantha</name>
    <dbReference type="NCBI Taxonomy" id="152367"/>
    <lineage>
        <taxon>Eukaryota</taxon>
        <taxon>Viridiplantae</taxon>
        <taxon>Streptophyta</taxon>
        <taxon>Embryophyta</taxon>
        <taxon>Tracheophyta</taxon>
        <taxon>Spermatophyta</taxon>
        <taxon>Magnoliopsida</taxon>
        <taxon>Ranunculales</taxon>
        <taxon>Menispermaceae</taxon>
        <taxon>Menispermoideae</taxon>
        <taxon>Cissampelideae</taxon>
        <taxon>Stephania</taxon>
    </lineage>
</organism>
<evidence type="ECO:0000256" key="1">
    <source>
        <dbReference type="SAM" id="MobiDB-lite"/>
    </source>
</evidence>
<dbReference type="EMBL" id="JBBNAG010000004">
    <property type="protein sequence ID" value="KAK9140654.1"/>
    <property type="molecule type" value="Genomic_DNA"/>
</dbReference>
<evidence type="ECO:0000313" key="2">
    <source>
        <dbReference type="EMBL" id="KAK9140654.1"/>
    </source>
</evidence>
<feature type="compositionally biased region" description="Basic residues" evidence="1">
    <location>
        <begin position="1"/>
        <end position="15"/>
    </location>
</feature>
<dbReference type="AlphaFoldDB" id="A0AAP0JVJ8"/>
<dbReference type="Proteomes" id="UP001419268">
    <property type="component" value="Unassembled WGS sequence"/>
</dbReference>
<sequence length="133" mass="14356">MRARAARRGSHIVSRRARESGTKNKGDARRRNWPAAADGDDIATAEIAAMRDGGGVDEAGSGGVGFQLRCDGRQMARDGMTTQRGERKRNWHSIGKDAVNGAEQLRSGTLSDRSIVDEGCDSTKFDDAMKGYV</sequence>
<name>A0AAP0JVJ8_9MAGN</name>
<accession>A0AAP0JVJ8</accession>
<gene>
    <name evidence="2" type="ORF">Scep_010335</name>
</gene>